<proteinExistence type="predicted"/>
<feature type="compositionally biased region" description="Acidic residues" evidence="1">
    <location>
        <begin position="18"/>
        <end position="43"/>
    </location>
</feature>
<dbReference type="Proteomes" id="UP000601435">
    <property type="component" value="Unassembled WGS sequence"/>
</dbReference>
<protein>
    <recommendedName>
        <fullName evidence="4">B30.2/SPRY domain-containing protein</fullName>
    </recommendedName>
</protein>
<accession>A0A812X439</accession>
<evidence type="ECO:0008006" key="4">
    <source>
        <dbReference type="Google" id="ProtNLM"/>
    </source>
</evidence>
<reference evidence="2" key="1">
    <citation type="submission" date="2021-02" db="EMBL/GenBank/DDBJ databases">
        <authorList>
            <person name="Dougan E. K."/>
            <person name="Rhodes N."/>
            <person name="Thang M."/>
            <person name="Chan C."/>
        </authorList>
    </citation>
    <scope>NUCLEOTIDE SEQUENCE</scope>
</reference>
<evidence type="ECO:0000313" key="3">
    <source>
        <dbReference type="Proteomes" id="UP000601435"/>
    </source>
</evidence>
<comment type="caution">
    <text evidence="2">The sequence shown here is derived from an EMBL/GenBank/DDBJ whole genome shotgun (WGS) entry which is preliminary data.</text>
</comment>
<name>A0A812X439_9DINO</name>
<dbReference type="AlphaFoldDB" id="A0A812X439"/>
<organism evidence="2 3">
    <name type="scientific">Symbiodinium necroappetens</name>
    <dbReference type="NCBI Taxonomy" id="1628268"/>
    <lineage>
        <taxon>Eukaryota</taxon>
        <taxon>Sar</taxon>
        <taxon>Alveolata</taxon>
        <taxon>Dinophyceae</taxon>
        <taxon>Suessiales</taxon>
        <taxon>Symbiodiniaceae</taxon>
        <taxon>Symbiodinium</taxon>
    </lineage>
</organism>
<dbReference type="OrthoDB" id="10455663at2759"/>
<dbReference type="EMBL" id="CAJNJA010035408">
    <property type="protein sequence ID" value="CAE7706741.1"/>
    <property type="molecule type" value="Genomic_DNA"/>
</dbReference>
<feature type="region of interest" description="Disordered" evidence="1">
    <location>
        <begin position="1"/>
        <end position="63"/>
    </location>
</feature>
<dbReference type="Gene3D" id="2.60.120.920">
    <property type="match status" value="1"/>
</dbReference>
<gene>
    <name evidence="2" type="ORF">SNEC2469_LOCUS20374</name>
</gene>
<sequence>MEDLCDFTGRYAPTSSFEAEEEAAEGDGEEADGEEGEEEGEKEDEGKDDKDEEEEFSEEGQWKYGESFGAAWKEGDVIGVLFDAKDGTANLSFSLNGSLAAPMGQAFTIDLAEDMTLAMVLASGDEGEINVNLGQRLFQTCPSVQEGEEEPRAVRGLGEAMRMRPAWKVQLPKGVKDKVEVDQLHSAEDNWVQIMEGWVQTRMLVAGTEYEALKLFGGIETTRQAAATVEPGGSSTKEERSQLLLRKFSPSFSPMGFGSM</sequence>
<evidence type="ECO:0000256" key="1">
    <source>
        <dbReference type="SAM" id="MobiDB-lite"/>
    </source>
</evidence>
<dbReference type="InterPro" id="IPR043136">
    <property type="entry name" value="B30.2/SPRY_sf"/>
</dbReference>
<evidence type="ECO:0000313" key="2">
    <source>
        <dbReference type="EMBL" id="CAE7706741.1"/>
    </source>
</evidence>
<keyword evidence="3" id="KW-1185">Reference proteome</keyword>
<dbReference type="CDD" id="cd11709">
    <property type="entry name" value="SPRY"/>
    <property type="match status" value="1"/>
</dbReference>